<keyword evidence="5" id="KW-1185">Reference proteome</keyword>
<dbReference type="OrthoDB" id="5389929at2759"/>
<dbReference type="InterPro" id="IPR056884">
    <property type="entry name" value="NPHP3-like_N"/>
</dbReference>
<dbReference type="AlphaFoldDB" id="A0A6A6TN25"/>
<dbReference type="Proteomes" id="UP000799324">
    <property type="component" value="Unassembled WGS sequence"/>
</dbReference>
<dbReference type="InterPro" id="IPR056125">
    <property type="entry name" value="DUF7708"/>
</dbReference>
<evidence type="ECO:0000259" key="3">
    <source>
        <dbReference type="Pfam" id="PF24883"/>
    </source>
</evidence>
<evidence type="ECO:0000256" key="1">
    <source>
        <dbReference type="ARBA" id="ARBA00022737"/>
    </source>
</evidence>
<proteinExistence type="predicted"/>
<gene>
    <name evidence="4" type="ORF">K491DRAFT_774836</name>
</gene>
<evidence type="ECO:0008006" key="6">
    <source>
        <dbReference type="Google" id="ProtNLM"/>
    </source>
</evidence>
<evidence type="ECO:0000313" key="4">
    <source>
        <dbReference type="EMBL" id="KAF2660353.1"/>
    </source>
</evidence>
<feature type="domain" description="DUF7708" evidence="2">
    <location>
        <begin position="118"/>
        <end position="258"/>
    </location>
</feature>
<reference evidence="4" key="1">
    <citation type="journal article" date="2020" name="Stud. Mycol.">
        <title>101 Dothideomycetes genomes: a test case for predicting lifestyles and emergence of pathogens.</title>
        <authorList>
            <person name="Haridas S."/>
            <person name="Albert R."/>
            <person name="Binder M."/>
            <person name="Bloem J."/>
            <person name="Labutti K."/>
            <person name="Salamov A."/>
            <person name="Andreopoulos B."/>
            <person name="Baker S."/>
            <person name="Barry K."/>
            <person name="Bills G."/>
            <person name="Bluhm B."/>
            <person name="Cannon C."/>
            <person name="Castanera R."/>
            <person name="Culley D."/>
            <person name="Daum C."/>
            <person name="Ezra D."/>
            <person name="Gonzalez J."/>
            <person name="Henrissat B."/>
            <person name="Kuo A."/>
            <person name="Liang C."/>
            <person name="Lipzen A."/>
            <person name="Lutzoni F."/>
            <person name="Magnuson J."/>
            <person name="Mondo S."/>
            <person name="Nolan M."/>
            <person name="Ohm R."/>
            <person name="Pangilinan J."/>
            <person name="Park H.-J."/>
            <person name="Ramirez L."/>
            <person name="Alfaro M."/>
            <person name="Sun H."/>
            <person name="Tritt A."/>
            <person name="Yoshinaga Y."/>
            <person name="Zwiers L.-H."/>
            <person name="Turgeon B."/>
            <person name="Goodwin S."/>
            <person name="Spatafora J."/>
            <person name="Crous P."/>
            <person name="Grigoriev I."/>
        </authorList>
    </citation>
    <scope>NUCLEOTIDE SEQUENCE</scope>
    <source>
        <strain evidence="4">CBS 122681</strain>
    </source>
</reference>
<keyword evidence="1" id="KW-0677">Repeat</keyword>
<dbReference type="Pfam" id="PF24883">
    <property type="entry name" value="NPHP3_N"/>
    <property type="match status" value="1"/>
</dbReference>
<organism evidence="4 5">
    <name type="scientific">Lophiostoma macrostomum CBS 122681</name>
    <dbReference type="NCBI Taxonomy" id="1314788"/>
    <lineage>
        <taxon>Eukaryota</taxon>
        <taxon>Fungi</taxon>
        <taxon>Dikarya</taxon>
        <taxon>Ascomycota</taxon>
        <taxon>Pezizomycotina</taxon>
        <taxon>Dothideomycetes</taxon>
        <taxon>Pleosporomycetidae</taxon>
        <taxon>Pleosporales</taxon>
        <taxon>Lophiostomataceae</taxon>
        <taxon>Lophiostoma</taxon>
    </lineage>
</organism>
<dbReference type="Pfam" id="PF24809">
    <property type="entry name" value="DUF7708"/>
    <property type="match status" value="1"/>
</dbReference>
<evidence type="ECO:0000259" key="2">
    <source>
        <dbReference type="Pfam" id="PF24809"/>
    </source>
</evidence>
<protein>
    <recommendedName>
        <fullName evidence="6">Fungal STAND N-terminal Goodbye domain-containing protein</fullName>
    </recommendedName>
</protein>
<name>A0A6A6TN25_9PLEO</name>
<dbReference type="EMBL" id="MU004300">
    <property type="protein sequence ID" value="KAF2660353.1"/>
    <property type="molecule type" value="Genomic_DNA"/>
</dbReference>
<accession>A0A6A6TN25</accession>
<evidence type="ECO:0000313" key="5">
    <source>
        <dbReference type="Proteomes" id="UP000799324"/>
    </source>
</evidence>
<sequence length="556" mass="63719">MGKAEVLVSGEGHERKQSAFAVYSPETVKAFWKSKDEKSAQDESRLVQEAARTDNEALLSDRVYKKLSKDERRYLQGASATELDGVLQTYLNRAHKETNKAKTSMQTGSRVERSATRFLDQFHGYVQAYSGVIQLMNGAGANYGDAAYGALSLFLVVAVNKRKTEQLIEDMLATLQQQYCRIQLTKGVYGTPRMKEFTAIVYRLGIEFLYEAIRYYSTGTLKRFWHVATQPPSIRLTEKVTDIKTAIEEMTQEKEMLNGIRLFDVERKVEHLVESVDTLEKSVDEVKDVVQGLQRRNDDDDIESVKLALKLDDDQLFVSLGQYELLLRETFEEQRRYEAFDVDECLFRDNAFCSWRECRSSSQLVIHGRTVMPIDTDLSWLSIAAVRLAIDREEFFGGDRSICIHYFCQTDDGVEARPKKVSPAVILSSFILQILQSDKGKGFLRDDNGHRLLRRSIDAFHSAKESITRVQILYSLLTAVLAHLKPEQVVIVIDRFDRMAGDKDVFLGPIHDMMRRSKTRLKVLLTARHEGRIDHDDIKGSLEDEQYLELQFDQDD</sequence>
<feature type="domain" description="Nephrocystin 3-like N-terminal" evidence="3">
    <location>
        <begin position="345"/>
        <end position="528"/>
    </location>
</feature>